<proteinExistence type="predicted"/>
<keyword evidence="2" id="KW-1185">Reference proteome</keyword>
<dbReference type="Pfam" id="PF13578">
    <property type="entry name" value="Methyltransf_24"/>
    <property type="match status" value="1"/>
</dbReference>
<evidence type="ECO:0000313" key="2">
    <source>
        <dbReference type="Proteomes" id="UP000234845"/>
    </source>
</evidence>
<sequence>MPICEAVGATKLLEIGAEYGSSTTTLAKYVDKRNGHLHCIDPSPEFDPAVLSSQYGSRFSFHGDLSLNVLPGLTPVDVVLLDGDHNWYTVYHELQQLEELHRQHGADQPLIFIHDLGWPYGRRDLYYNPDVIPAAFRQPFARRGILPNRNELVEAGGMNADLCNAVQEGGPRNGVMTAVEDYIADSREAWVFRHLPTYYGIGVLAPSSTVAANAALFAELGKFDLPAHTLGLLQQAEHLRCVDGIMMQAINRRLNQAEDHIRLLEAEQAAGSVVEGGLA</sequence>
<dbReference type="AlphaFoldDB" id="A0A2N5XZY7"/>
<keyword evidence="1" id="KW-0808">Transferase</keyword>
<organism evidence="1 2">
    <name type="scientific">Kineobactrum sediminis</name>
    <dbReference type="NCBI Taxonomy" id="1905677"/>
    <lineage>
        <taxon>Bacteria</taxon>
        <taxon>Pseudomonadati</taxon>
        <taxon>Pseudomonadota</taxon>
        <taxon>Gammaproteobacteria</taxon>
        <taxon>Cellvibrionales</taxon>
        <taxon>Halieaceae</taxon>
        <taxon>Kineobactrum</taxon>
    </lineage>
</organism>
<evidence type="ECO:0000313" key="1">
    <source>
        <dbReference type="EMBL" id="PLW81722.1"/>
    </source>
</evidence>
<dbReference type="Proteomes" id="UP000234845">
    <property type="component" value="Unassembled WGS sequence"/>
</dbReference>
<reference evidence="2" key="1">
    <citation type="submission" date="2017-11" db="EMBL/GenBank/DDBJ databases">
        <title>The draft genome sequence of Chromatocurvus sp. F02.</title>
        <authorList>
            <person name="Du Z.-J."/>
            <person name="Chang Y.-Q."/>
        </authorList>
    </citation>
    <scope>NUCLEOTIDE SEQUENCE [LARGE SCALE GENOMIC DNA]</scope>
    <source>
        <strain evidence="2">F02</strain>
    </source>
</reference>
<dbReference type="SUPFAM" id="SSF53335">
    <property type="entry name" value="S-adenosyl-L-methionine-dependent methyltransferases"/>
    <property type="match status" value="1"/>
</dbReference>
<accession>A0A2N5XZY7</accession>
<dbReference type="InterPro" id="IPR029063">
    <property type="entry name" value="SAM-dependent_MTases_sf"/>
</dbReference>
<gene>
    <name evidence="1" type="ORF">CWI75_14355</name>
</gene>
<protein>
    <submittedName>
        <fullName evidence="1">Class I SAM-dependent methyltransferase</fullName>
    </submittedName>
</protein>
<comment type="caution">
    <text evidence="1">The sequence shown here is derived from an EMBL/GenBank/DDBJ whole genome shotgun (WGS) entry which is preliminary data.</text>
</comment>
<keyword evidence="1" id="KW-0489">Methyltransferase</keyword>
<name>A0A2N5XZY7_9GAMM</name>
<dbReference type="GO" id="GO:0032259">
    <property type="term" value="P:methylation"/>
    <property type="evidence" value="ECO:0007669"/>
    <property type="project" value="UniProtKB-KW"/>
</dbReference>
<dbReference type="OrthoDB" id="2469560at2"/>
<dbReference type="GO" id="GO:0008168">
    <property type="term" value="F:methyltransferase activity"/>
    <property type="evidence" value="ECO:0007669"/>
    <property type="project" value="UniProtKB-KW"/>
</dbReference>
<dbReference type="EMBL" id="PKLZ01000011">
    <property type="protein sequence ID" value="PLW81722.1"/>
    <property type="molecule type" value="Genomic_DNA"/>
</dbReference>
<dbReference type="Gene3D" id="3.40.50.150">
    <property type="entry name" value="Vaccinia Virus protein VP39"/>
    <property type="match status" value="1"/>
</dbReference>